<dbReference type="EMBL" id="BJMD01000003">
    <property type="protein sequence ID" value="GEB18015.1"/>
    <property type="molecule type" value="Genomic_DNA"/>
</dbReference>
<keyword evidence="5" id="KW-0406">Ion transport</keyword>
<gene>
    <name evidence="10" type="ORF">AAU01_07700</name>
</gene>
<protein>
    <submittedName>
        <fullName evidence="10">Voltage-gated potassium channel</fullName>
    </submittedName>
</protein>
<evidence type="ECO:0000256" key="4">
    <source>
        <dbReference type="ARBA" id="ARBA00022989"/>
    </source>
</evidence>
<evidence type="ECO:0000313" key="11">
    <source>
        <dbReference type="Proteomes" id="UP000317715"/>
    </source>
</evidence>
<keyword evidence="7 10" id="KW-0407">Ion channel</keyword>
<evidence type="ECO:0000256" key="7">
    <source>
        <dbReference type="ARBA" id="ARBA00023303"/>
    </source>
</evidence>
<evidence type="ECO:0000313" key="10">
    <source>
        <dbReference type="EMBL" id="GEB18015.1"/>
    </source>
</evidence>
<dbReference type="PANTHER" id="PTHR11537:SF254">
    <property type="entry name" value="POTASSIUM VOLTAGE-GATED CHANNEL PROTEIN SHAB"/>
    <property type="match status" value="1"/>
</dbReference>
<dbReference type="SUPFAM" id="SSF81324">
    <property type="entry name" value="Voltage-gated potassium channels"/>
    <property type="match status" value="1"/>
</dbReference>
<keyword evidence="6 8" id="KW-0472">Membrane</keyword>
<keyword evidence="2" id="KW-0813">Transport</keyword>
<evidence type="ECO:0000256" key="3">
    <source>
        <dbReference type="ARBA" id="ARBA00022692"/>
    </source>
</evidence>
<dbReference type="GeneID" id="97301894"/>
<dbReference type="InterPro" id="IPR013099">
    <property type="entry name" value="K_chnl_dom"/>
</dbReference>
<evidence type="ECO:0000256" key="8">
    <source>
        <dbReference type="SAM" id="Phobius"/>
    </source>
</evidence>
<dbReference type="PANTHER" id="PTHR11537">
    <property type="entry name" value="VOLTAGE-GATED POTASSIUM CHANNEL"/>
    <property type="match status" value="1"/>
</dbReference>
<comment type="caution">
    <text evidence="10">The sequence shown here is derived from an EMBL/GenBank/DDBJ whole genome shotgun (WGS) entry which is preliminary data.</text>
</comment>
<evidence type="ECO:0000256" key="1">
    <source>
        <dbReference type="ARBA" id="ARBA00004141"/>
    </source>
</evidence>
<dbReference type="InterPro" id="IPR028325">
    <property type="entry name" value="VG_K_chnl"/>
</dbReference>
<feature type="domain" description="Potassium channel" evidence="9">
    <location>
        <begin position="123"/>
        <end position="199"/>
    </location>
</feature>
<keyword evidence="11" id="KW-1185">Reference proteome</keyword>
<evidence type="ECO:0000256" key="5">
    <source>
        <dbReference type="ARBA" id="ARBA00023065"/>
    </source>
</evidence>
<dbReference type="Gene3D" id="1.10.287.70">
    <property type="match status" value="1"/>
</dbReference>
<reference evidence="10 11" key="1">
    <citation type="submission" date="2019-06" db="EMBL/GenBank/DDBJ databases">
        <title>Whole genome shotgun sequence of Paenarthrobacter aurescens NBRC 12136.</title>
        <authorList>
            <person name="Hosoyama A."/>
            <person name="Uohara A."/>
            <person name="Ohji S."/>
            <person name="Ichikawa N."/>
        </authorList>
    </citation>
    <scope>NUCLEOTIDE SEQUENCE [LARGE SCALE GENOMIC DNA]</scope>
    <source>
        <strain evidence="10 11">NBRC 12136</strain>
    </source>
</reference>
<evidence type="ECO:0000256" key="2">
    <source>
        <dbReference type="ARBA" id="ARBA00022448"/>
    </source>
</evidence>
<dbReference type="PRINTS" id="PR00169">
    <property type="entry name" value="KCHANNEL"/>
</dbReference>
<sequence>MTQARYRDLVEWPLMATALVFLTAYAWQVIGRISGDEALPFEIVLWITWGIFALDYFVNLWLAEDRTRWFFWNLHELLIVVLPFFRPLRLLRLVTLLSVLQRTVGETLRGRVATYVAGAAAMLILIGALAVLDVEQNAPDAKITTFGDAAWWAVTTITTVGYGDLYPVTPIGRIVAAALMMSGIAVLGIVTASIASWLVQRIEENAEDVAAAAEVKAAKAEEPVRAEMADLVTEIAALRMEIAELRQATETRQATQIKQEREA</sequence>
<keyword evidence="3 8" id="KW-0812">Transmembrane</keyword>
<proteinExistence type="predicted"/>
<dbReference type="AlphaFoldDB" id="A0A4Y3NC84"/>
<dbReference type="InterPro" id="IPR027359">
    <property type="entry name" value="Volt_channel_dom_sf"/>
</dbReference>
<dbReference type="Proteomes" id="UP000317715">
    <property type="component" value="Unassembled WGS sequence"/>
</dbReference>
<feature type="transmembrane region" description="Helical" evidence="8">
    <location>
        <begin position="174"/>
        <end position="199"/>
    </location>
</feature>
<organism evidence="10 11">
    <name type="scientific">Paenarthrobacter aurescens</name>
    <name type="common">Arthrobacter aurescens</name>
    <dbReference type="NCBI Taxonomy" id="43663"/>
    <lineage>
        <taxon>Bacteria</taxon>
        <taxon>Bacillati</taxon>
        <taxon>Actinomycetota</taxon>
        <taxon>Actinomycetes</taxon>
        <taxon>Micrococcales</taxon>
        <taxon>Micrococcaceae</taxon>
        <taxon>Paenarthrobacter</taxon>
    </lineage>
</organism>
<dbReference type="OrthoDB" id="9799090at2"/>
<dbReference type="Gene3D" id="1.20.120.350">
    <property type="entry name" value="Voltage-gated potassium channels. Chain C"/>
    <property type="match status" value="1"/>
</dbReference>
<dbReference type="GO" id="GO:0005249">
    <property type="term" value="F:voltage-gated potassium channel activity"/>
    <property type="evidence" value="ECO:0007669"/>
    <property type="project" value="InterPro"/>
</dbReference>
<comment type="subcellular location">
    <subcellularLocation>
        <location evidence="1">Membrane</location>
        <topology evidence="1">Multi-pass membrane protein</topology>
    </subcellularLocation>
</comment>
<name>A0A4Y3NC84_PAEAU</name>
<dbReference type="GO" id="GO:0008076">
    <property type="term" value="C:voltage-gated potassium channel complex"/>
    <property type="evidence" value="ECO:0007669"/>
    <property type="project" value="InterPro"/>
</dbReference>
<dbReference type="Pfam" id="PF07885">
    <property type="entry name" value="Ion_trans_2"/>
    <property type="match status" value="1"/>
</dbReference>
<evidence type="ECO:0000259" key="9">
    <source>
        <dbReference type="Pfam" id="PF07885"/>
    </source>
</evidence>
<dbReference type="GO" id="GO:0001508">
    <property type="term" value="P:action potential"/>
    <property type="evidence" value="ECO:0007669"/>
    <property type="project" value="TreeGrafter"/>
</dbReference>
<evidence type="ECO:0000256" key="6">
    <source>
        <dbReference type="ARBA" id="ARBA00023136"/>
    </source>
</evidence>
<feature type="transmembrane region" description="Helical" evidence="8">
    <location>
        <begin position="43"/>
        <end position="63"/>
    </location>
</feature>
<feature type="transmembrane region" description="Helical" evidence="8">
    <location>
        <begin position="12"/>
        <end position="31"/>
    </location>
</feature>
<dbReference type="RefSeq" id="WP_141281789.1">
    <property type="nucleotide sequence ID" value="NZ_BAAAWK010000001.1"/>
</dbReference>
<accession>A0A4Y3NC84</accession>
<keyword evidence="4 8" id="KW-1133">Transmembrane helix</keyword>
<feature type="transmembrane region" description="Helical" evidence="8">
    <location>
        <begin position="112"/>
        <end position="132"/>
    </location>
</feature>
<dbReference type="Gene3D" id="1.20.5.110">
    <property type="match status" value="1"/>
</dbReference>